<dbReference type="OrthoDB" id="2966397at2"/>
<dbReference type="Proteomes" id="UP000199017">
    <property type="component" value="Unassembled WGS sequence"/>
</dbReference>
<proteinExistence type="predicted"/>
<feature type="domain" description="DUF8042" evidence="1">
    <location>
        <begin position="7"/>
        <end position="120"/>
    </location>
</feature>
<dbReference type="InterPro" id="IPR058355">
    <property type="entry name" value="DUF8042"/>
</dbReference>
<dbReference type="Pfam" id="PF26154">
    <property type="entry name" value="DUF8042"/>
    <property type="match status" value="1"/>
</dbReference>
<accession>A0A1G8E4Q8</accession>
<dbReference type="RefSeq" id="WP_139185897.1">
    <property type="nucleotide sequence ID" value="NZ_FNDU01000002.1"/>
</dbReference>
<reference evidence="2 3" key="1">
    <citation type="submission" date="2016-10" db="EMBL/GenBank/DDBJ databases">
        <authorList>
            <person name="de Groot N.N."/>
        </authorList>
    </citation>
    <scope>NUCLEOTIDE SEQUENCE [LARGE SCALE GENOMIC DNA]</scope>
    <source>
        <strain evidence="3">P4B,CCM 7963,CECT 7998,DSM 25260,IBRC-M 10614,KCTC 13821</strain>
    </source>
</reference>
<gene>
    <name evidence="2" type="ORF">SAMN05216352_10271</name>
</gene>
<keyword evidence="3" id="KW-1185">Reference proteome</keyword>
<organism evidence="2 3">
    <name type="scientific">Alteribacillus bidgolensis</name>
    <dbReference type="NCBI Taxonomy" id="930129"/>
    <lineage>
        <taxon>Bacteria</taxon>
        <taxon>Bacillati</taxon>
        <taxon>Bacillota</taxon>
        <taxon>Bacilli</taxon>
        <taxon>Bacillales</taxon>
        <taxon>Bacillaceae</taxon>
        <taxon>Alteribacillus</taxon>
    </lineage>
</organism>
<evidence type="ECO:0000313" key="3">
    <source>
        <dbReference type="Proteomes" id="UP000199017"/>
    </source>
</evidence>
<dbReference type="AlphaFoldDB" id="A0A1G8E4Q8"/>
<protein>
    <recommendedName>
        <fullName evidence="1">DUF8042 domain-containing protein</fullName>
    </recommendedName>
</protein>
<dbReference type="EMBL" id="FNDU01000002">
    <property type="protein sequence ID" value="SDH64851.1"/>
    <property type="molecule type" value="Genomic_DNA"/>
</dbReference>
<evidence type="ECO:0000259" key="1">
    <source>
        <dbReference type="Pfam" id="PF26154"/>
    </source>
</evidence>
<sequence length="131" mass="15546">MSQRLREAERVFLERYKEWLHTVEEGLSSVAYFYREEHVENGDRLLVQMMEGFAPFSSDNITMRYLFAEKVEMAEEMQHFHEKVKNAKSISSCDTSNERLRFVASDLMPAFQRWKLLVQSVGGESERQDRQ</sequence>
<name>A0A1G8E4Q8_9BACI</name>
<evidence type="ECO:0000313" key="2">
    <source>
        <dbReference type="EMBL" id="SDH64851.1"/>
    </source>
</evidence>